<dbReference type="PANTHER" id="PTHR12993:SF30">
    <property type="entry name" value="N-ACETYL-ALPHA-D-GLUCOSAMINYL L-MALATE DEACETYLASE 1"/>
    <property type="match status" value="1"/>
</dbReference>
<comment type="caution">
    <text evidence="1">The sequence shown here is derived from an EMBL/GenBank/DDBJ whole genome shotgun (WGS) entry which is preliminary data.</text>
</comment>
<dbReference type="EMBL" id="MFSP01000163">
    <property type="protein sequence ID" value="OGI63030.1"/>
    <property type="molecule type" value="Genomic_DNA"/>
</dbReference>
<sequence length="222" mass="25278">MLGLSLGSSAVPLRTLLCIGAHCDDIEIGCGATILRLARSQPNLEVHWIVLSSSAIRAAEAKASADRFLRNVARQHVEIKEFRNSFFPFEGARIKEYFEDLKRRVSPDLVLTHTRHDLHQDHRLTCELTWNSFRDHLILEYEIPKYDGDLGAPNFFVPVTAEQCDAKVSNIVECFASQQDKQWFTRDTFMALLRLRGVECNSPSRYAEAFYARKGVLGFESN</sequence>
<dbReference type="GO" id="GO:0016811">
    <property type="term" value="F:hydrolase activity, acting on carbon-nitrogen (but not peptide) bonds, in linear amides"/>
    <property type="evidence" value="ECO:0007669"/>
    <property type="project" value="TreeGrafter"/>
</dbReference>
<dbReference type="Pfam" id="PF02585">
    <property type="entry name" value="PIG-L"/>
    <property type="match status" value="1"/>
</dbReference>
<dbReference type="PANTHER" id="PTHR12993">
    <property type="entry name" value="N-ACETYLGLUCOSAMINYL-PHOSPHATIDYLINOSITOL DE-N-ACETYLASE-RELATED"/>
    <property type="match status" value="1"/>
</dbReference>
<evidence type="ECO:0000313" key="2">
    <source>
        <dbReference type="Proteomes" id="UP000179076"/>
    </source>
</evidence>
<dbReference type="AlphaFoldDB" id="A0A1F6V053"/>
<evidence type="ECO:0000313" key="1">
    <source>
        <dbReference type="EMBL" id="OGI63030.1"/>
    </source>
</evidence>
<dbReference type="Proteomes" id="UP000179076">
    <property type="component" value="Unassembled WGS sequence"/>
</dbReference>
<dbReference type="InterPro" id="IPR003737">
    <property type="entry name" value="GlcNAc_PI_deacetylase-related"/>
</dbReference>
<organism evidence="1 2">
    <name type="scientific">Candidatus Muproteobacteria bacterium RBG_16_60_9</name>
    <dbReference type="NCBI Taxonomy" id="1817755"/>
    <lineage>
        <taxon>Bacteria</taxon>
        <taxon>Pseudomonadati</taxon>
        <taxon>Pseudomonadota</taxon>
        <taxon>Candidatus Muproteobacteria</taxon>
    </lineage>
</organism>
<proteinExistence type="predicted"/>
<reference evidence="1 2" key="1">
    <citation type="journal article" date="2016" name="Nat. Commun.">
        <title>Thousands of microbial genomes shed light on interconnected biogeochemical processes in an aquifer system.</title>
        <authorList>
            <person name="Anantharaman K."/>
            <person name="Brown C.T."/>
            <person name="Hug L.A."/>
            <person name="Sharon I."/>
            <person name="Castelle C.J."/>
            <person name="Probst A.J."/>
            <person name="Thomas B.C."/>
            <person name="Singh A."/>
            <person name="Wilkins M.J."/>
            <person name="Karaoz U."/>
            <person name="Brodie E.L."/>
            <person name="Williams K.H."/>
            <person name="Hubbard S.S."/>
            <person name="Banfield J.F."/>
        </authorList>
    </citation>
    <scope>NUCLEOTIDE SEQUENCE [LARGE SCALE GENOMIC DNA]</scope>
</reference>
<name>A0A1F6V053_9PROT</name>
<dbReference type="SUPFAM" id="SSF102588">
    <property type="entry name" value="LmbE-like"/>
    <property type="match status" value="1"/>
</dbReference>
<protein>
    <submittedName>
        <fullName evidence="1">GlcNAc-PI de-N-acetylase</fullName>
    </submittedName>
</protein>
<dbReference type="Gene3D" id="3.40.50.10320">
    <property type="entry name" value="LmbE-like"/>
    <property type="match status" value="1"/>
</dbReference>
<gene>
    <name evidence="1" type="ORF">A2W18_13155</name>
</gene>
<dbReference type="InterPro" id="IPR024078">
    <property type="entry name" value="LmbE-like_dom_sf"/>
</dbReference>
<accession>A0A1F6V053</accession>